<feature type="transmembrane region" description="Helical" evidence="1">
    <location>
        <begin position="173"/>
        <end position="194"/>
    </location>
</feature>
<dbReference type="OrthoDB" id="409243at2759"/>
<feature type="transmembrane region" description="Helical" evidence="1">
    <location>
        <begin position="260"/>
        <end position="281"/>
    </location>
</feature>
<keyword evidence="3" id="KW-1185">Reference proteome</keyword>
<gene>
    <name evidence="2" type="ORF">PROFUN_08300</name>
</gene>
<accession>A0A2P6NK01</accession>
<keyword evidence="1" id="KW-1133">Transmembrane helix</keyword>
<dbReference type="Proteomes" id="UP000241769">
    <property type="component" value="Unassembled WGS sequence"/>
</dbReference>
<keyword evidence="1" id="KW-0812">Transmembrane</keyword>
<dbReference type="EMBL" id="MDYQ01000066">
    <property type="protein sequence ID" value="PRP84280.1"/>
    <property type="molecule type" value="Genomic_DNA"/>
</dbReference>
<evidence type="ECO:0000313" key="3">
    <source>
        <dbReference type="Proteomes" id="UP000241769"/>
    </source>
</evidence>
<feature type="transmembrane region" description="Helical" evidence="1">
    <location>
        <begin position="105"/>
        <end position="124"/>
    </location>
</feature>
<feature type="transmembrane region" description="Helical" evidence="1">
    <location>
        <begin position="433"/>
        <end position="456"/>
    </location>
</feature>
<protein>
    <submittedName>
        <fullName evidence="2">Uncharacterized protein</fullName>
    </submittedName>
</protein>
<organism evidence="2 3">
    <name type="scientific">Planoprotostelium fungivorum</name>
    <dbReference type="NCBI Taxonomy" id="1890364"/>
    <lineage>
        <taxon>Eukaryota</taxon>
        <taxon>Amoebozoa</taxon>
        <taxon>Evosea</taxon>
        <taxon>Variosea</taxon>
        <taxon>Cavosteliida</taxon>
        <taxon>Cavosteliaceae</taxon>
        <taxon>Planoprotostelium</taxon>
    </lineage>
</organism>
<reference evidence="2 3" key="1">
    <citation type="journal article" date="2018" name="Genome Biol. Evol.">
        <title>Multiple Roots of Fruiting Body Formation in Amoebozoa.</title>
        <authorList>
            <person name="Hillmann F."/>
            <person name="Forbes G."/>
            <person name="Novohradska S."/>
            <person name="Ferling I."/>
            <person name="Riege K."/>
            <person name="Groth M."/>
            <person name="Westermann M."/>
            <person name="Marz M."/>
            <person name="Spaller T."/>
            <person name="Winckler T."/>
            <person name="Schaap P."/>
            <person name="Glockner G."/>
        </authorList>
    </citation>
    <scope>NUCLEOTIDE SEQUENCE [LARGE SCALE GENOMIC DNA]</scope>
    <source>
        <strain evidence="2 3">Jena</strain>
    </source>
</reference>
<feature type="transmembrane region" description="Helical" evidence="1">
    <location>
        <begin position="371"/>
        <end position="389"/>
    </location>
</feature>
<keyword evidence="1" id="KW-0472">Membrane</keyword>
<evidence type="ECO:0000313" key="2">
    <source>
        <dbReference type="EMBL" id="PRP84280.1"/>
    </source>
</evidence>
<dbReference type="InParanoid" id="A0A2P6NK01"/>
<feature type="transmembrane region" description="Helical" evidence="1">
    <location>
        <begin position="395"/>
        <end position="412"/>
    </location>
</feature>
<sequence>MVIAKSSNHCAILQHVVNPGNAPFSSPRRYSGAKHLLASLRTPAMRTELGVWIRGYLGIELKTHSKPMSLGDYPDDTRDLLVNAENERAPLLPSPEKPERTFREVILVSIPVFSGLACLSALQYEVKMLLQISPGTPQSDVFQAAVAMVYVGILLFRIGHYVVFRHFLPRSRVLISQLCVTASILMFVWMFFVSREDTNIAWVYIAYFLGGVGIGIFESNLFNSISTIGPYNKFWAILGIPIGVNIIAIGAFILLKFDFFPGWIFAATAVMNTIGVLAWLIRIYPNAGEAPSVSFSELIAQLKLWREWLPQIAWHSFALSTNRFFVALFNPVDLRISSPTSLDRNIFFAIYDTGFFIGDFISRRIFYPMRIFHPIWFLIFSIGGGVLSLVPAPLVNLFGGFLVAFANGAIYAQSTKKVETEVRSRFNLMSFSVWLIIGDVGSVIGANLTQVLATLVNHLRSS</sequence>
<feature type="transmembrane region" description="Helical" evidence="1">
    <location>
        <begin position="144"/>
        <end position="164"/>
    </location>
</feature>
<name>A0A2P6NK01_9EUKA</name>
<feature type="transmembrane region" description="Helical" evidence="1">
    <location>
        <begin position="234"/>
        <end position="254"/>
    </location>
</feature>
<feature type="transmembrane region" description="Helical" evidence="1">
    <location>
        <begin position="200"/>
        <end position="222"/>
    </location>
</feature>
<comment type="caution">
    <text evidence="2">The sequence shown here is derived from an EMBL/GenBank/DDBJ whole genome shotgun (WGS) entry which is preliminary data.</text>
</comment>
<evidence type="ECO:0000256" key="1">
    <source>
        <dbReference type="SAM" id="Phobius"/>
    </source>
</evidence>
<dbReference type="SUPFAM" id="SSF103473">
    <property type="entry name" value="MFS general substrate transporter"/>
    <property type="match status" value="1"/>
</dbReference>
<dbReference type="AlphaFoldDB" id="A0A2P6NK01"/>
<dbReference type="InterPro" id="IPR036259">
    <property type="entry name" value="MFS_trans_sf"/>
</dbReference>
<proteinExistence type="predicted"/>